<dbReference type="STRING" id="1353009.A0A1Y2ISU4"/>
<evidence type="ECO:0000256" key="2">
    <source>
        <dbReference type="ARBA" id="ARBA00013850"/>
    </source>
</evidence>
<feature type="region of interest" description="Disordered" evidence="3">
    <location>
        <begin position="62"/>
        <end position="200"/>
    </location>
</feature>
<feature type="region of interest" description="Disordered" evidence="3">
    <location>
        <begin position="15"/>
        <end position="46"/>
    </location>
</feature>
<organism evidence="6 7">
    <name type="scientific">Trametes coccinea (strain BRFM310)</name>
    <name type="common">Pycnoporus coccineus</name>
    <dbReference type="NCBI Taxonomy" id="1353009"/>
    <lineage>
        <taxon>Eukaryota</taxon>
        <taxon>Fungi</taxon>
        <taxon>Dikarya</taxon>
        <taxon>Basidiomycota</taxon>
        <taxon>Agaricomycotina</taxon>
        <taxon>Agaricomycetes</taxon>
        <taxon>Polyporales</taxon>
        <taxon>Polyporaceae</taxon>
        <taxon>Trametes</taxon>
    </lineage>
</organism>
<evidence type="ECO:0000259" key="5">
    <source>
        <dbReference type="Pfam" id="PF13339"/>
    </source>
</evidence>
<feature type="compositionally biased region" description="Acidic residues" evidence="3">
    <location>
        <begin position="93"/>
        <end position="108"/>
    </location>
</feature>
<evidence type="ECO:0000313" key="7">
    <source>
        <dbReference type="Proteomes" id="UP000193067"/>
    </source>
</evidence>
<dbReference type="GO" id="GO:0005730">
    <property type="term" value="C:nucleolus"/>
    <property type="evidence" value="ECO:0007669"/>
    <property type="project" value="TreeGrafter"/>
</dbReference>
<evidence type="ECO:0000259" key="4">
    <source>
        <dbReference type="Pfam" id="PF08164"/>
    </source>
</evidence>
<feature type="compositionally biased region" description="Low complexity" evidence="3">
    <location>
        <begin position="292"/>
        <end position="306"/>
    </location>
</feature>
<comment type="similarity">
    <text evidence="1">Belongs to the AATF family.</text>
</comment>
<dbReference type="Pfam" id="PF13339">
    <property type="entry name" value="AATF-Che1"/>
    <property type="match status" value="1"/>
</dbReference>
<feature type="domain" description="AATF leucine zipper-containing" evidence="5">
    <location>
        <begin position="193"/>
        <end position="338"/>
    </location>
</feature>
<dbReference type="OrthoDB" id="5783963at2759"/>
<name>A0A1Y2ISU4_TRAC3</name>
<dbReference type="PANTHER" id="PTHR15565">
    <property type="entry name" value="AATF PROTEIN APOPTOSIS ANTAGONIZING TRANSCRIPTION FACTOR"/>
    <property type="match status" value="1"/>
</dbReference>
<dbReference type="PANTHER" id="PTHR15565:SF0">
    <property type="entry name" value="PROTEIN AATF"/>
    <property type="match status" value="1"/>
</dbReference>
<keyword evidence="7" id="KW-1185">Reference proteome</keyword>
<feature type="compositionally biased region" description="Polar residues" evidence="3">
    <location>
        <begin position="160"/>
        <end position="177"/>
    </location>
</feature>
<protein>
    <recommendedName>
        <fullName evidence="2">Protein BFR2</fullName>
    </recommendedName>
</protein>
<dbReference type="GO" id="GO:0000462">
    <property type="term" value="P:maturation of SSU-rRNA from tricistronic rRNA transcript (SSU-rRNA, 5.8S rRNA, LSU-rRNA)"/>
    <property type="evidence" value="ECO:0007669"/>
    <property type="project" value="TreeGrafter"/>
</dbReference>
<sequence>MAARISLKDQLAELSQPAPIDLDPEDALAPNDPSHEDRFSSAIDDPAAREHYIDVAPSALRKLHDSVSDPKYDGVRTSRKHLYDEDSHHASQDEDMTDDQEQGDSDLDDLSHSDDATDEDEELASPAEDADSQDESQSGSGSEHEHPQSSPPSRQDRVNEASTSLSKMDISSGQAPQPENDIASNLRKTHEADKKKGKAVSRQIALWDTLLDARIQLHKAVTAANRLPFPAEVVQYASHPAAREALDSLVSVADSLTEELFSLQENLLRTNESIEPPARKRRRVSPPPSPSPSAESPSSSTPLSSYSDTFVAHSASASALEASYHPWALDTLSKWSAKVQAVAPNVLLPDAKGSFLRGGKDPKTLGVVALVDDILRADRAKLLDRTRKRKDKHARLGHAAPPSTAEGAGGRKEEEEEETLDADVFDDTDYYQQLLRDVIAARAGAQDAAGEEQWRIQQRERKAKRKKTVDTKASKGRKLRFEVHPKLQNFMVPVPVVVGEWHEEQIDGLFSSLLQP</sequence>
<dbReference type="Pfam" id="PF08164">
    <property type="entry name" value="TRAUB"/>
    <property type="match status" value="1"/>
</dbReference>
<feature type="region of interest" description="Disordered" evidence="3">
    <location>
        <begin position="271"/>
        <end position="306"/>
    </location>
</feature>
<dbReference type="InterPro" id="IPR039223">
    <property type="entry name" value="AATF/Bfr2"/>
</dbReference>
<gene>
    <name evidence="6" type="ORF">PYCCODRAFT_1434887</name>
</gene>
<dbReference type="InterPro" id="IPR012617">
    <property type="entry name" value="AATF_C"/>
</dbReference>
<dbReference type="EMBL" id="KZ084102">
    <property type="protein sequence ID" value="OSD03012.1"/>
    <property type="molecule type" value="Genomic_DNA"/>
</dbReference>
<evidence type="ECO:0000256" key="3">
    <source>
        <dbReference type="SAM" id="MobiDB-lite"/>
    </source>
</evidence>
<dbReference type="Proteomes" id="UP000193067">
    <property type="component" value="Unassembled WGS sequence"/>
</dbReference>
<accession>A0A1Y2ISU4</accession>
<feature type="region of interest" description="Disordered" evidence="3">
    <location>
        <begin position="385"/>
        <end position="422"/>
    </location>
</feature>
<feature type="compositionally biased region" description="Basic and acidic residues" evidence="3">
    <location>
        <begin position="62"/>
        <end position="92"/>
    </location>
</feature>
<dbReference type="AlphaFoldDB" id="A0A1Y2ISU4"/>
<feature type="compositionally biased region" description="Acidic residues" evidence="3">
    <location>
        <begin position="116"/>
        <end position="134"/>
    </location>
</feature>
<evidence type="ECO:0000256" key="1">
    <source>
        <dbReference type="ARBA" id="ARBA00008966"/>
    </source>
</evidence>
<evidence type="ECO:0000313" key="6">
    <source>
        <dbReference type="EMBL" id="OSD03012.1"/>
    </source>
</evidence>
<proteinExistence type="inferred from homology"/>
<reference evidence="6 7" key="1">
    <citation type="journal article" date="2015" name="Biotechnol. Biofuels">
        <title>Enhanced degradation of softwood versus hardwood by the white-rot fungus Pycnoporus coccineus.</title>
        <authorList>
            <person name="Couturier M."/>
            <person name="Navarro D."/>
            <person name="Chevret D."/>
            <person name="Henrissat B."/>
            <person name="Piumi F."/>
            <person name="Ruiz-Duenas F.J."/>
            <person name="Martinez A.T."/>
            <person name="Grigoriev I.V."/>
            <person name="Riley R."/>
            <person name="Lipzen A."/>
            <person name="Berrin J.G."/>
            <person name="Master E.R."/>
            <person name="Rosso M.N."/>
        </authorList>
    </citation>
    <scope>NUCLEOTIDE SEQUENCE [LARGE SCALE GENOMIC DNA]</scope>
    <source>
        <strain evidence="6 7">BRFM310</strain>
    </source>
</reference>
<feature type="compositionally biased region" description="Basic residues" evidence="3">
    <location>
        <begin position="386"/>
        <end position="396"/>
    </location>
</feature>
<feature type="domain" description="Apoptosis-antagonizing transcription factor C-terminal" evidence="4">
    <location>
        <begin position="431"/>
        <end position="514"/>
    </location>
</feature>
<dbReference type="InterPro" id="IPR025160">
    <property type="entry name" value="AATF"/>
</dbReference>